<evidence type="ECO:0000313" key="3">
    <source>
        <dbReference type="Proteomes" id="UP000244722"/>
    </source>
</evidence>
<feature type="compositionally biased region" description="Low complexity" evidence="1">
    <location>
        <begin position="108"/>
        <end position="145"/>
    </location>
</feature>
<protein>
    <submittedName>
        <fullName evidence="2">Uncharacterized protein</fullName>
    </submittedName>
</protein>
<evidence type="ECO:0000313" key="2">
    <source>
        <dbReference type="EMBL" id="PUU75074.1"/>
    </source>
</evidence>
<organism evidence="2 3">
    <name type="scientific">Tuber borchii</name>
    <name type="common">White truffle</name>
    <dbReference type="NCBI Taxonomy" id="42251"/>
    <lineage>
        <taxon>Eukaryota</taxon>
        <taxon>Fungi</taxon>
        <taxon>Dikarya</taxon>
        <taxon>Ascomycota</taxon>
        <taxon>Pezizomycotina</taxon>
        <taxon>Pezizomycetes</taxon>
        <taxon>Pezizales</taxon>
        <taxon>Tuberaceae</taxon>
        <taxon>Tuber</taxon>
    </lineage>
</organism>
<gene>
    <name evidence="2" type="ORF">B9Z19DRAFT_372997</name>
</gene>
<comment type="caution">
    <text evidence="2">The sequence shown here is derived from an EMBL/GenBank/DDBJ whole genome shotgun (WGS) entry which is preliminary data.</text>
</comment>
<feature type="compositionally biased region" description="Basic and acidic residues" evidence="1">
    <location>
        <begin position="217"/>
        <end position="229"/>
    </location>
</feature>
<feature type="compositionally biased region" description="Pro residues" evidence="1">
    <location>
        <begin position="150"/>
        <end position="166"/>
    </location>
</feature>
<keyword evidence="3" id="KW-1185">Reference proteome</keyword>
<proteinExistence type="predicted"/>
<dbReference type="OrthoDB" id="5400063at2759"/>
<feature type="compositionally biased region" description="Basic residues" evidence="1">
    <location>
        <begin position="62"/>
        <end position="84"/>
    </location>
</feature>
<feature type="compositionally biased region" description="Polar residues" evidence="1">
    <location>
        <begin position="1"/>
        <end position="11"/>
    </location>
</feature>
<dbReference type="STRING" id="42251.A0A2T6ZI31"/>
<feature type="compositionally biased region" description="Low complexity" evidence="1">
    <location>
        <begin position="173"/>
        <end position="201"/>
    </location>
</feature>
<sequence>MPHSTFHTSFPSEIGSAPEGITVGSSASSNLVPSSSSSSQSQTQVQEVATVAAAAGTGISHQHPHLHQNIHTSKQVKKRLHMRSKSTTTLSSPHSSFSSPFHHHHSHSPTSATPRIFAPPLLRSSSLPLVPGTLSSPSPTTPRTLWMRAYPPPSPIRTSTPSPPPSLVNEPFISSSSSSITSSAPSTPTSLRSRSPSISSLETIPDSPDAEEEEEKAVEALKEEWDSRRRNTPSRSAGTDKRKRWSVCGAEKRGDLELETIWEEAGFGVEIVGRGPGDGMGEGEMI</sequence>
<dbReference type="AlphaFoldDB" id="A0A2T6ZI31"/>
<accession>A0A2T6ZI31</accession>
<evidence type="ECO:0000256" key="1">
    <source>
        <dbReference type="SAM" id="MobiDB-lite"/>
    </source>
</evidence>
<reference evidence="2 3" key="1">
    <citation type="submission" date="2017-04" db="EMBL/GenBank/DDBJ databases">
        <title>Draft genome sequence of Tuber borchii Vittad., a whitish edible truffle.</title>
        <authorList>
            <consortium name="DOE Joint Genome Institute"/>
            <person name="Murat C."/>
            <person name="Kuo A."/>
            <person name="Barry K.W."/>
            <person name="Clum A."/>
            <person name="Dockter R.B."/>
            <person name="Fauchery L."/>
            <person name="Iotti M."/>
            <person name="Kohler A."/>
            <person name="Labutti K."/>
            <person name="Lindquist E.A."/>
            <person name="Lipzen A."/>
            <person name="Ohm R.A."/>
            <person name="Wang M."/>
            <person name="Grigoriev I.V."/>
            <person name="Zambonelli A."/>
            <person name="Martin F.M."/>
        </authorList>
    </citation>
    <scope>NUCLEOTIDE SEQUENCE [LARGE SCALE GENOMIC DNA]</scope>
    <source>
        <strain evidence="2 3">Tbo3840</strain>
    </source>
</reference>
<dbReference type="Proteomes" id="UP000244722">
    <property type="component" value="Unassembled WGS sequence"/>
</dbReference>
<name>A0A2T6ZI31_TUBBO</name>
<feature type="compositionally biased region" description="Low complexity" evidence="1">
    <location>
        <begin position="25"/>
        <end position="55"/>
    </location>
</feature>
<feature type="region of interest" description="Disordered" evidence="1">
    <location>
        <begin position="1"/>
        <end position="246"/>
    </location>
</feature>
<feature type="compositionally biased region" description="Low complexity" evidence="1">
    <location>
        <begin position="85"/>
        <end position="100"/>
    </location>
</feature>
<dbReference type="EMBL" id="NESQ01000252">
    <property type="protein sequence ID" value="PUU75074.1"/>
    <property type="molecule type" value="Genomic_DNA"/>
</dbReference>